<dbReference type="Proteomes" id="UP000014174">
    <property type="component" value="Unassembled WGS sequence"/>
</dbReference>
<sequence length="74" mass="8643">MDEPFDIVIGGIEYSIFPEEEDVYTVFKDGQEYVKIQKDTELQWLKLDPDTDLPLFAENEEVNQIGREIIAYKA</sequence>
<reference evidence="1 2" key="1">
    <citation type="journal article" date="2013" name="Genome Announc.">
        <title>Draft Genome Sequence of Arcticibacter svalbardensis Strain MN12-7T, a Member of the Family Sphingobacteriaceae Isolated from an Arctic Soil Sample.</title>
        <authorList>
            <person name="Shivaji S."/>
            <person name="Ara S."/>
            <person name="Prasad S."/>
            <person name="Manasa B.P."/>
            <person name="Begum Z."/>
            <person name="Singh A."/>
            <person name="Kumar Pinnaka A."/>
        </authorList>
    </citation>
    <scope>NUCLEOTIDE SEQUENCE [LARGE SCALE GENOMIC DNA]</scope>
    <source>
        <strain evidence="1 2">MN12-7</strain>
    </source>
</reference>
<accession>R9GTE6</accession>
<dbReference type="eggNOG" id="ENOG50334P0">
    <property type="taxonomic scope" value="Bacteria"/>
</dbReference>
<evidence type="ECO:0000313" key="2">
    <source>
        <dbReference type="Proteomes" id="UP000014174"/>
    </source>
</evidence>
<protein>
    <submittedName>
        <fullName evidence="1">Uncharacterized protein</fullName>
    </submittedName>
</protein>
<dbReference type="STRING" id="1150600.ADIARSV_1839"/>
<organism evidence="1 2">
    <name type="scientific">Arcticibacter svalbardensis MN12-7</name>
    <dbReference type="NCBI Taxonomy" id="1150600"/>
    <lineage>
        <taxon>Bacteria</taxon>
        <taxon>Pseudomonadati</taxon>
        <taxon>Bacteroidota</taxon>
        <taxon>Sphingobacteriia</taxon>
        <taxon>Sphingobacteriales</taxon>
        <taxon>Sphingobacteriaceae</taxon>
        <taxon>Arcticibacter</taxon>
    </lineage>
</organism>
<proteinExistence type="predicted"/>
<comment type="caution">
    <text evidence="1">The sequence shown here is derived from an EMBL/GenBank/DDBJ whole genome shotgun (WGS) entry which is preliminary data.</text>
</comment>
<gene>
    <name evidence="1" type="ORF">ADIARSV_1839</name>
</gene>
<name>R9GTE6_9SPHI</name>
<dbReference type="AlphaFoldDB" id="R9GTE6"/>
<evidence type="ECO:0000313" key="1">
    <source>
        <dbReference type="EMBL" id="EOR94968.1"/>
    </source>
</evidence>
<dbReference type="EMBL" id="AQPN01000070">
    <property type="protein sequence ID" value="EOR94968.1"/>
    <property type="molecule type" value="Genomic_DNA"/>
</dbReference>
<keyword evidence="2" id="KW-1185">Reference proteome</keyword>
<dbReference type="RefSeq" id="WP_016195075.1">
    <property type="nucleotide sequence ID" value="NZ_AQPN01000070.1"/>
</dbReference>